<accession>A0ABN4AZZ9</accession>
<dbReference type="InterPro" id="IPR018704">
    <property type="entry name" value="SecYEG/CpoB_TPR"/>
</dbReference>
<feature type="transmembrane region" description="Helical" evidence="1">
    <location>
        <begin position="20"/>
        <end position="41"/>
    </location>
</feature>
<evidence type="ECO:0000313" key="4">
    <source>
        <dbReference type="Proteomes" id="UP000011820"/>
    </source>
</evidence>
<dbReference type="Proteomes" id="UP000011820">
    <property type="component" value="Chromosome"/>
</dbReference>
<dbReference type="Pfam" id="PF09976">
    <property type="entry name" value="TPR_21"/>
    <property type="match status" value="1"/>
</dbReference>
<evidence type="ECO:0000313" key="3">
    <source>
        <dbReference type="EMBL" id="AGH16658.1"/>
    </source>
</evidence>
<organism evidence="3 4">
    <name type="scientific">Candidatus Liberibacter asiaticus str. gxpsy</name>
    <dbReference type="NCBI Taxonomy" id="1174529"/>
    <lineage>
        <taxon>Bacteria</taxon>
        <taxon>Pseudomonadati</taxon>
        <taxon>Pseudomonadota</taxon>
        <taxon>Alphaproteobacteria</taxon>
        <taxon>Hyphomicrobiales</taxon>
        <taxon>Rhizobiaceae</taxon>
        <taxon>Liberibacter</taxon>
    </lineage>
</organism>
<dbReference type="InterPro" id="IPR011990">
    <property type="entry name" value="TPR-like_helical_dom_sf"/>
</dbReference>
<sequence>MESNNDANSYKGKCKMGKCCYKWIAPLLILMILSLAIWFYLFDGSHEKKKNIVGENFAQALELFNSNKLDDARSSFEKILSQDNKLYNPLSNMYIASILVAKGDTKNAAEIFLKVANDDLAPLAVRYAATLQAASILVDTSSYEEISKILQKLSEPSNPMHQFANEILGISALKFGKVQKAKTIFEELAKDNNSPFGISTRSQMILANIIASDQRNKK</sequence>
<gene>
    <name evidence="3" type="ORF">WSI_01440</name>
</gene>
<keyword evidence="1" id="KW-1133">Transmembrane helix</keyword>
<keyword evidence="1" id="KW-0812">Transmembrane</keyword>
<reference evidence="3 4" key="1">
    <citation type="journal article" date="2013" name="Genome Announc.">
        <title>Complete Genome Sequence of a Chinese Strain of 'Candidatus Liberibacter asiaticus'.</title>
        <authorList>
            <person name="Lin H."/>
            <person name="Han C.S."/>
            <person name="Liu B."/>
            <person name="Lou B."/>
            <person name="Bai X."/>
            <person name="Deng C."/>
            <person name="Civerolo E.L."/>
            <person name="Gupta G."/>
        </authorList>
    </citation>
    <scope>NUCLEOTIDE SEQUENCE [LARGE SCALE GENOMIC DNA]</scope>
    <source>
        <strain evidence="4">gxpsy</strain>
    </source>
</reference>
<proteinExistence type="predicted"/>
<evidence type="ECO:0000259" key="2">
    <source>
        <dbReference type="Pfam" id="PF09976"/>
    </source>
</evidence>
<keyword evidence="1" id="KW-0472">Membrane</keyword>
<dbReference type="EMBL" id="CP004005">
    <property type="protein sequence ID" value="AGH16658.1"/>
    <property type="molecule type" value="Genomic_DNA"/>
</dbReference>
<protein>
    <recommendedName>
        <fullName evidence="2">Ancillary SecYEG translocon subunit/Cell division coordinator CpoB TPR domain-containing protein</fullName>
    </recommendedName>
</protein>
<name>A0ABN4AZZ9_LIBAS</name>
<feature type="domain" description="Ancillary SecYEG translocon subunit/Cell division coordinator CpoB TPR" evidence="2">
    <location>
        <begin position="22"/>
        <end position="187"/>
    </location>
</feature>
<dbReference type="SUPFAM" id="SSF81901">
    <property type="entry name" value="HCP-like"/>
    <property type="match status" value="1"/>
</dbReference>
<evidence type="ECO:0000256" key="1">
    <source>
        <dbReference type="SAM" id="Phobius"/>
    </source>
</evidence>
<keyword evidence="4" id="KW-1185">Reference proteome</keyword>
<dbReference type="Gene3D" id="1.25.40.10">
    <property type="entry name" value="Tetratricopeptide repeat domain"/>
    <property type="match status" value="1"/>
</dbReference>